<gene>
    <name evidence="2" type="ORF">AVEN_129458_1</name>
</gene>
<name>A0A4Y2RYK8_ARAVE</name>
<reference evidence="2 3" key="1">
    <citation type="journal article" date="2019" name="Sci. Rep.">
        <title>Orb-weaving spider Araneus ventricosus genome elucidates the spidroin gene catalogue.</title>
        <authorList>
            <person name="Kono N."/>
            <person name="Nakamura H."/>
            <person name="Ohtoshi R."/>
            <person name="Moran D.A.P."/>
            <person name="Shinohara A."/>
            <person name="Yoshida Y."/>
            <person name="Fujiwara M."/>
            <person name="Mori M."/>
            <person name="Tomita M."/>
            <person name="Arakawa K."/>
        </authorList>
    </citation>
    <scope>NUCLEOTIDE SEQUENCE [LARGE SCALE GENOMIC DNA]</scope>
</reference>
<keyword evidence="3" id="KW-1185">Reference proteome</keyword>
<dbReference type="Proteomes" id="UP000499080">
    <property type="component" value="Unassembled WGS sequence"/>
</dbReference>
<protein>
    <submittedName>
        <fullName evidence="2">Uncharacterized protein</fullName>
    </submittedName>
</protein>
<comment type="caution">
    <text evidence="2">The sequence shown here is derived from an EMBL/GenBank/DDBJ whole genome shotgun (WGS) entry which is preliminary data.</text>
</comment>
<feature type="compositionally biased region" description="Basic and acidic residues" evidence="1">
    <location>
        <begin position="66"/>
        <end position="85"/>
    </location>
</feature>
<feature type="region of interest" description="Disordered" evidence="1">
    <location>
        <begin position="1"/>
        <end position="85"/>
    </location>
</feature>
<dbReference type="AlphaFoldDB" id="A0A4Y2RYK8"/>
<proteinExistence type="predicted"/>
<sequence>MRHGVTAAPSGPVLPAMTSKPLQPASVTLTPVPPRVSSPPNASSSCFSLSLSSSSSLRQWEGSELVNRDEQEKPEKEDGRTMDGG</sequence>
<accession>A0A4Y2RYK8</accession>
<organism evidence="2 3">
    <name type="scientific">Araneus ventricosus</name>
    <name type="common">Orbweaver spider</name>
    <name type="synonym">Epeira ventricosa</name>
    <dbReference type="NCBI Taxonomy" id="182803"/>
    <lineage>
        <taxon>Eukaryota</taxon>
        <taxon>Metazoa</taxon>
        <taxon>Ecdysozoa</taxon>
        <taxon>Arthropoda</taxon>
        <taxon>Chelicerata</taxon>
        <taxon>Arachnida</taxon>
        <taxon>Araneae</taxon>
        <taxon>Araneomorphae</taxon>
        <taxon>Entelegynae</taxon>
        <taxon>Araneoidea</taxon>
        <taxon>Araneidae</taxon>
        <taxon>Araneus</taxon>
    </lineage>
</organism>
<evidence type="ECO:0000313" key="2">
    <source>
        <dbReference type="EMBL" id="GBN80426.1"/>
    </source>
</evidence>
<evidence type="ECO:0000256" key="1">
    <source>
        <dbReference type="SAM" id="MobiDB-lite"/>
    </source>
</evidence>
<feature type="compositionally biased region" description="Low complexity" evidence="1">
    <location>
        <begin position="38"/>
        <end position="57"/>
    </location>
</feature>
<dbReference type="EMBL" id="BGPR01018894">
    <property type="protein sequence ID" value="GBN80426.1"/>
    <property type="molecule type" value="Genomic_DNA"/>
</dbReference>
<evidence type="ECO:0000313" key="3">
    <source>
        <dbReference type="Proteomes" id="UP000499080"/>
    </source>
</evidence>